<feature type="region of interest" description="Disordered" evidence="1">
    <location>
        <begin position="176"/>
        <end position="195"/>
    </location>
</feature>
<evidence type="ECO:0000313" key="3">
    <source>
        <dbReference type="Proteomes" id="UP001146351"/>
    </source>
</evidence>
<comment type="caution">
    <text evidence="2">The sequence shown here is derived from an EMBL/GenBank/DDBJ whole genome shotgun (WGS) entry which is preliminary data.</text>
</comment>
<gene>
    <name evidence="2" type="ORF">N7492_004874</name>
</gene>
<dbReference type="AlphaFoldDB" id="A0A9W9I8R8"/>
<organism evidence="2 3">
    <name type="scientific">Penicillium capsulatum</name>
    <dbReference type="NCBI Taxonomy" id="69766"/>
    <lineage>
        <taxon>Eukaryota</taxon>
        <taxon>Fungi</taxon>
        <taxon>Dikarya</taxon>
        <taxon>Ascomycota</taxon>
        <taxon>Pezizomycotina</taxon>
        <taxon>Eurotiomycetes</taxon>
        <taxon>Eurotiomycetidae</taxon>
        <taxon>Eurotiales</taxon>
        <taxon>Aspergillaceae</taxon>
        <taxon>Penicillium</taxon>
    </lineage>
</organism>
<reference evidence="2" key="1">
    <citation type="submission" date="2022-11" db="EMBL/GenBank/DDBJ databases">
        <authorList>
            <person name="Petersen C."/>
        </authorList>
    </citation>
    <scope>NUCLEOTIDE SEQUENCE</scope>
    <source>
        <strain evidence="2">IBT 21917</strain>
    </source>
</reference>
<dbReference type="OrthoDB" id="5357075at2759"/>
<keyword evidence="3" id="KW-1185">Reference proteome</keyword>
<protein>
    <submittedName>
        <fullName evidence="2">Uncharacterized protein</fullName>
    </submittedName>
</protein>
<dbReference type="Proteomes" id="UP001146351">
    <property type="component" value="Unassembled WGS sequence"/>
</dbReference>
<sequence>MSSSILHQCSFCGHVSDISLGLAAFIENPYCNQCGLSASESNGKLQDELATLFDRQMSMTSIHPESQPPISYSISQHYHHSSHVVSPPTPTDITDVLQHHGLDPATLSPAQLDLFRNADAEQKQRLIQTWQLYSRVSAAGPTDDLEMQDSMDHAEEQREQAEPYMVSGYETVAEKPLPQEPTTGQPYASSTDPVYKTGSRWESALVGPMESQYGAFQERNRCNASYDAQWLCPS</sequence>
<reference evidence="2" key="2">
    <citation type="journal article" date="2023" name="IMA Fungus">
        <title>Comparative genomic study of the Penicillium genus elucidates a diverse pangenome and 15 lateral gene transfer events.</title>
        <authorList>
            <person name="Petersen C."/>
            <person name="Sorensen T."/>
            <person name="Nielsen M.R."/>
            <person name="Sondergaard T.E."/>
            <person name="Sorensen J.L."/>
            <person name="Fitzpatrick D.A."/>
            <person name="Frisvad J.C."/>
            <person name="Nielsen K.L."/>
        </authorList>
    </citation>
    <scope>NUCLEOTIDE SEQUENCE</scope>
    <source>
        <strain evidence="2">IBT 21917</strain>
    </source>
</reference>
<dbReference type="EMBL" id="JAPQKO010000003">
    <property type="protein sequence ID" value="KAJ5172281.1"/>
    <property type="molecule type" value="Genomic_DNA"/>
</dbReference>
<feature type="compositionally biased region" description="Polar residues" evidence="1">
    <location>
        <begin position="180"/>
        <end position="192"/>
    </location>
</feature>
<name>A0A9W9I8R8_9EURO</name>
<evidence type="ECO:0000256" key="1">
    <source>
        <dbReference type="SAM" id="MobiDB-lite"/>
    </source>
</evidence>
<accession>A0A9W9I8R8</accession>
<evidence type="ECO:0000313" key="2">
    <source>
        <dbReference type="EMBL" id="KAJ5172281.1"/>
    </source>
</evidence>
<proteinExistence type="predicted"/>